<dbReference type="RefSeq" id="WP_186891227.1">
    <property type="nucleotide sequence ID" value="NZ_JACOFU010000004.1"/>
</dbReference>
<organism evidence="2 3">
    <name type="scientific">Undibacterium amnicola</name>
    <dbReference type="NCBI Taxonomy" id="1834038"/>
    <lineage>
        <taxon>Bacteria</taxon>
        <taxon>Pseudomonadati</taxon>
        <taxon>Pseudomonadota</taxon>
        <taxon>Betaproteobacteria</taxon>
        <taxon>Burkholderiales</taxon>
        <taxon>Oxalobacteraceae</taxon>
        <taxon>Undibacterium</taxon>
    </lineage>
</organism>
<comment type="caution">
    <text evidence="2">The sequence shown here is derived from an EMBL/GenBank/DDBJ whole genome shotgun (WGS) entry which is preliminary data.</text>
</comment>
<keyword evidence="3" id="KW-1185">Reference proteome</keyword>
<protein>
    <submittedName>
        <fullName evidence="2">Uncharacterized protein</fullName>
    </submittedName>
</protein>
<evidence type="ECO:0000256" key="1">
    <source>
        <dbReference type="SAM" id="Phobius"/>
    </source>
</evidence>
<name>A0ABR6XRY7_9BURK</name>
<proteinExistence type="predicted"/>
<gene>
    <name evidence="2" type="ORF">H8K33_11765</name>
</gene>
<reference evidence="2 3" key="1">
    <citation type="submission" date="2020-08" db="EMBL/GenBank/DDBJ databases">
        <title>Novel species isolated from subtropical streams in China.</title>
        <authorList>
            <person name="Lu H."/>
        </authorList>
    </citation>
    <scope>NUCLEOTIDE SEQUENCE [LARGE SCALE GENOMIC DNA]</scope>
    <source>
        <strain evidence="2 3">KCTC 52442</strain>
    </source>
</reference>
<dbReference type="Proteomes" id="UP000643610">
    <property type="component" value="Unassembled WGS sequence"/>
</dbReference>
<sequence length="83" mass="9396">MPHYRILPPVFDSSKNLRVMPSAIHSLEAQAELRQQALQALHYQKHASVKPLSNTNRSALQRHAIPALLILATLTTLAIWFFL</sequence>
<keyword evidence="1" id="KW-1133">Transmembrane helix</keyword>
<feature type="transmembrane region" description="Helical" evidence="1">
    <location>
        <begin position="64"/>
        <end position="82"/>
    </location>
</feature>
<keyword evidence="1" id="KW-0812">Transmembrane</keyword>
<accession>A0ABR6XRY7</accession>
<keyword evidence="1" id="KW-0472">Membrane</keyword>
<dbReference type="EMBL" id="JACOFU010000004">
    <property type="protein sequence ID" value="MBC3832191.1"/>
    <property type="molecule type" value="Genomic_DNA"/>
</dbReference>
<evidence type="ECO:0000313" key="3">
    <source>
        <dbReference type="Proteomes" id="UP000643610"/>
    </source>
</evidence>
<evidence type="ECO:0000313" key="2">
    <source>
        <dbReference type="EMBL" id="MBC3832191.1"/>
    </source>
</evidence>